<reference evidence="4" key="1">
    <citation type="journal article" date="2022" name="Int. J. Mol. Sci.">
        <title>Draft Genome of Tanacetum Coccineum: Genomic Comparison of Closely Related Tanacetum-Family Plants.</title>
        <authorList>
            <person name="Yamashiro T."/>
            <person name="Shiraishi A."/>
            <person name="Nakayama K."/>
            <person name="Satake H."/>
        </authorList>
    </citation>
    <scope>NUCLEOTIDE SEQUENCE</scope>
</reference>
<sequence length="541" mass="61455">MLQAIKAYLRKCFAMKDLGEAAYILGIKIYRDKSRRLIGLCQSAYIEKILKIYYIENSKPGSIPMQEKLKLSKSQGALTPAEVNRMQNIPYASAVGSIMYAVRCTHLDVVFAQNITSLFQQNPGKLYWTAVKNILKYLCNTKDMFLVYGGDIKQELRVSCYTNKITKQSSFVTSSAEAEYIAASDASREAVWVRKFISRLRVVLIFKEPINMYFDNTRATTITNESGITKGARYYRAKVYYLREVIEFGDIEIEKVHTYDNLDDPFTKALPFSKHSEHTKNIGMLPASCFIEIRPCQDVTVTTNNGKSFTCTARFDTEASSKWISGSDLDGANGLYPITNAKLKSLKQVSCGAAPLSTKSIEEFVQTFPHVDFIQWNWHISTMVAFFIGIKRLLSAVEVTATGYGLYCCTEVIEQTYERLQKLISQLEMHDEVIPQEDINQNTNSATKAVNIAHEEMDLRWNIAMLTMRARIFQKNTGRKLDMANKERIGFDKSKVECFNCQKRGHFARECTASRNQDSKNKEPTRRTVAVETTSSNVIVS</sequence>
<feature type="region of interest" description="Disordered" evidence="2">
    <location>
        <begin position="512"/>
        <end position="541"/>
    </location>
</feature>
<organism evidence="4 5">
    <name type="scientific">Tanacetum coccineum</name>
    <dbReference type="NCBI Taxonomy" id="301880"/>
    <lineage>
        <taxon>Eukaryota</taxon>
        <taxon>Viridiplantae</taxon>
        <taxon>Streptophyta</taxon>
        <taxon>Embryophyta</taxon>
        <taxon>Tracheophyta</taxon>
        <taxon>Spermatophyta</taxon>
        <taxon>Magnoliopsida</taxon>
        <taxon>eudicotyledons</taxon>
        <taxon>Gunneridae</taxon>
        <taxon>Pentapetalae</taxon>
        <taxon>asterids</taxon>
        <taxon>campanulids</taxon>
        <taxon>Asterales</taxon>
        <taxon>Asteraceae</taxon>
        <taxon>Asteroideae</taxon>
        <taxon>Anthemideae</taxon>
        <taxon>Anthemidinae</taxon>
        <taxon>Tanacetum</taxon>
    </lineage>
</organism>
<accession>A0ABQ5GQI4</accession>
<dbReference type="PANTHER" id="PTHR11439">
    <property type="entry name" value="GAG-POL-RELATED RETROTRANSPOSON"/>
    <property type="match status" value="1"/>
</dbReference>
<dbReference type="Proteomes" id="UP001151760">
    <property type="component" value="Unassembled WGS sequence"/>
</dbReference>
<feature type="compositionally biased region" description="Basic and acidic residues" evidence="2">
    <location>
        <begin position="517"/>
        <end position="526"/>
    </location>
</feature>
<dbReference type="EMBL" id="BQNB010018756">
    <property type="protein sequence ID" value="GJT77915.1"/>
    <property type="molecule type" value="Genomic_DNA"/>
</dbReference>
<keyword evidence="1" id="KW-0479">Metal-binding</keyword>
<protein>
    <submittedName>
        <fullName evidence="4">Retrotransposon protein, putative, ty1-copia subclass</fullName>
    </submittedName>
</protein>
<evidence type="ECO:0000256" key="2">
    <source>
        <dbReference type="SAM" id="MobiDB-lite"/>
    </source>
</evidence>
<dbReference type="PANTHER" id="PTHR11439:SF496">
    <property type="entry name" value="RNA-DIRECTED DNA POLYMERASE"/>
    <property type="match status" value="1"/>
</dbReference>
<evidence type="ECO:0000313" key="4">
    <source>
        <dbReference type="EMBL" id="GJT77915.1"/>
    </source>
</evidence>
<evidence type="ECO:0000313" key="5">
    <source>
        <dbReference type="Proteomes" id="UP001151760"/>
    </source>
</evidence>
<dbReference type="PROSITE" id="PS50158">
    <property type="entry name" value="ZF_CCHC"/>
    <property type="match status" value="1"/>
</dbReference>
<name>A0ABQ5GQI4_9ASTR</name>
<keyword evidence="1" id="KW-0863">Zinc-finger</keyword>
<feature type="compositionally biased region" description="Polar residues" evidence="2">
    <location>
        <begin position="531"/>
        <end position="541"/>
    </location>
</feature>
<dbReference type="SUPFAM" id="SSF57756">
    <property type="entry name" value="Retrovirus zinc finger-like domains"/>
    <property type="match status" value="1"/>
</dbReference>
<dbReference type="InterPro" id="IPR001878">
    <property type="entry name" value="Znf_CCHC"/>
</dbReference>
<dbReference type="SMART" id="SM00343">
    <property type="entry name" value="ZnF_C2HC"/>
    <property type="match status" value="1"/>
</dbReference>
<dbReference type="Pfam" id="PF00098">
    <property type="entry name" value="zf-CCHC"/>
    <property type="match status" value="1"/>
</dbReference>
<dbReference type="Gene3D" id="4.10.60.10">
    <property type="entry name" value="Zinc finger, CCHC-type"/>
    <property type="match status" value="1"/>
</dbReference>
<evidence type="ECO:0000256" key="1">
    <source>
        <dbReference type="PROSITE-ProRule" id="PRU00047"/>
    </source>
</evidence>
<evidence type="ECO:0000259" key="3">
    <source>
        <dbReference type="PROSITE" id="PS50158"/>
    </source>
</evidence>
<comment type="caution">
    <text evidence="4">The sequence shown here is derived from an EMBL/GenBank/DDBJ whole genome shotgun (WGS) entry which is preliminary data.</text>
</comment>
<gene>
    <name evidence="4" type="ORF">Tco_1044640</name>
</gene>
<keyword evidence="5" id="KW-1185">Reference proteome</keyword>
<keyword evidence="1" id="KW-0862">Zinc</keyword>
<feature type="domain" description="CCHC-type" evidence="3">
    <location>
        <begin position="498"/>
        <end position="511"/>
    </location>
</feature>
<dbReference type="InterPro" id="IPR036875">
    <property type="entry name" value="Znf_CCHC_sf"/>
</dbReference>
<proteinExistence type="predicted"/>
<reference evidence="4" key="2">
    <citation type="submission" date="2022-01" db="EMBL/GenBank/DDBJ databases">
        <authorList>
            <person name="Yamashiro T."/>
            <person name="Shiraishi A."/>
            <person name="Satake H."/>
            <person name="Nakayama K."/>
        </authorList>
    </citation>
    <scope>NUCLEOTIDE SEQUENCE</scope>
</reference>
<dbReference type="CDD" id="cd09272">
    <property type="entry name" value="RNase_HI_RT_Ty1"/>
    <property type="match status" value="1"/>
</dbReference>